<gene>
    <name evidence="1" type="primary">WBGene00095243</name>
</gene>
<accession>A0A8R1YDU8</accession>
<reference evidence="1" key="2">
    <citation type="submission" date="2022-06" db="UniProtKB">
        <authorList>
            <consortium name="EnsemblMetazoa"/>
        </authorList>
    </citation>
    <scope>IDENTIFICATION</scope>
    <source>
        <strain evidence="1">PS312</strain>
    </source>
</reference>
<organism evidence="1 2">
    <name type="scientific">Pristionchus pacificus</name>
    <name type="common">Parasitic nematode worm</name>
    <dbReference type="NCBI Taxonomy" id="54126"/>
    <lineage>
        <taxon>Eukaryota</taxon>
        <taxon>Metazoa</taxon>
        <taxon>Ecdysozoa</taxon>
        <taxon>Nematoda</taxon>
        <taxon>Chromadorea</taxon>
        <taxon>Rhabditida</taxon>
        <taxon>Rhabditina</taxon>
        <taxon>Diplogasteromorpha</taxon>
        <taxon>Diplogasteroidea</taxon>
        <taxon>Neodiplogasteridae</taxon>
        <taxon>Pristionchus</taxon>
    </lineage>
</organism>
<dbReference type="AlphaFoldDB" id="A0A2A6CUM8"/>
<proteinExistence type="predicted"/>
<dbReference type="Proteomes" id="UP000005239">
    <property type="component" value="Unassembled WGS sequence"/>
</dbReference>
<sequence>MAANVDGVNIVDAEMERHLKRAIDKEDAKVEPKKTKTGDDILPEISIDEDISIVEISSSREKDAVMARVAKDNNIKKKEQQ</sequence>
<reference evidence="2" key="1">
    <citation type="journal article" date="2008" name="Nat. Genet.">
        <title>The Pristionchus pacificus genome provides a unique perspective on nematode lifestyle and parasitism.</title>
        <authorList>
            <person name="Dieterich C."/>
            <person name="Clifton S.W."/>
            <person name="Schuster L.N."/>
            <person name="Chinwalla A."/>
            <person name="Delehaunty K."/>
            <person name="Dinkelacker I."/>
            <person name="Fulton L."/>
            <person name="Fulton R."/>
            <person name="Godfrey J."/>
            <person name="Minx P."/>
            <person name="Mitreva M."/>
            <person name="Roeseler W."/>
            <person name="Tian H."/>
            <person name="Witte H."/>
            <person name="Yang S.P."/>
            <person name="Wilson R.K."/>
            <person name="Sommer R.J."/>
        </authorList>
    </citation>
    <scope>NUCLEOTIDE SEQUENCE [LARGE SCALE GENOMIC DNA]</scope>
    <source>
        <strain evidence="2">PS312</strain>
    </source>
</reference>
<accession>A0A2A6CUM8</accession>
<name>A0A2A6CUM8_PRIPA</name>
<dbReference type="EnsemblMetazoa" id="PPA05689.1">
    <property type="protein sequence ID" value="PPA05689.1"/>
    <property type="gene ID" value="WBGene00095243"/>
</dbReference>
<protein>
    <submittedName>
        <fullName evidence="1">Uncharacterized protein</fullName>
    </submittedName>
</protein>
<evidence type="ECO:0000313" key="1">
    <source>
        <dbReference type="EnsemblMetazoa" id="PPA05689.1"/>
    </source>
</evidence>
<keyword evidence="2" id="KW-1185">Reference proteome</keyword>
<evidence type="ECO:0000313" key="2">
    <source>
        <dbReference type="Proteomes" id="UP000005239"/>
    </source>
</evidence>